<dbReference type="SUPFAM" id="SSF52172">
    <property type="entry name" value="CheY-like"/>
    <property type="match status" value="1"/>
</dbReference>
<protein>
    <submittedName>
        <fullName evidence="4">Response regulator transcription factor</fullName>
    </submittedName>
</protein>
<dbReference type="SMART" id="SM00850">
    <property type="entry name" value="LytTR"/>
    <property type="match status" value="1"/>
</dbReference>
<feature type="modified residue" description="4-aspartylphosphate" evidence="1">
    <location>
        <position position="54"/>
    </location>
</feature>
<dbReference type="AlphaFoldDB" id="A0A410G1A5"/>
<proteinExistence type="predicted"/>
<reference evidence="4 5" key="1">
    <citation type="submission" date="2019-01" db="EMBL/GenBank/DDBJ databases">
        <title>Complete genome sequencing of Aequorivita sp. H23M31.</title>
        <authorList>
            <person name="Bae J.-W."/>
        </authorList>
    </citation>
    <scope>NUCLEOTIDE SEQUENCE [LARGE SCALE GENOMIC DNA]</scope>
    <source>
        <strain evidence="4 5">H23M31</strain>
    </source>
</reference>
<dbReference type="Pfam" id="PF00072">
    <property type="entry name" value="Response_reg"/>
    <property type="match status" value="1"/>
</dbReference>
<dbReference type="EMBL" id="CP034951">
    <property type="protein sequence ID" value="QAA81047.1"/>
    <property type="molecule type" value="Genomic_DNA"/>
</dbReference>
<evidence type="ECO:0000259" key="2">
    <source>
        <dbReference type="PROSITE" id="PS50110"/>
    </source>
</evidence>
<keyword evidence="1" id="KW-0597">Phosphoprotein</keyword>
<dbReference type="InterPro" id="IPR011006">
    <property type="entry name" value="CheY-like_superfamily"/>
</dbReference>
<dbReference type="InterPro" id="IPR007492">
    <property type="entry name" value="LytTR_DNA-bd_dom"/>
</dbReference>
<dbReference type="PANTHER" id="PTHR45526:SF1">
    <property type="entry name" value="TRANSCRIPTIONAL REGULATORY PROTEIN DCUR-RELATED"/>
    <property type="match status" value="1"/>
</dbReference>
<dbReference type="Pfam" id="PF04397">
    <property type="entry name" value="LytTR"/>
    <property type="match status" value="1"/>
</dbReference>
<sequence>MIKLIIIDDEKHALITLEHLLEKFKDVEVLATVQESIHAKEIIEKLKPDLILLDIEMPLLNGFDVLEQFKEIHFKVIFTTAYDQYAIKALKVNALDYILKPIDAKEMREALDKYNNNQIFTTHEQLANLAKFNIGEMLDTLALSTSKGLLFIKIKDIMYLTASSSYTYVKMVSGETHLVSKSLSNFEEVLTDYPYFFRPFKSNIVNLHFVKQYIRGEGGELIMQDNTSIVVSRTKKQEFLNLFKKI</sequence>
<evidence type="ECO:0000256" key="1">
    <source>
        <dbReference type="PROSITE-ProRule" id="PRU00169"/>
    </source>
</evidence>
<accession>A0A410G1A5</accession>
<dbReference type="InterPro" id="IPR051271">
    <property type="entry name" value="2C-system_Tx_regulators"/>
</dbReference>
<evidence type="ECO:0000259" key="3">
    <source>
        <dbReference type="PROSITE" id="PS50930"/>
    </source>
</evidence>
<dbReference type="PANTHER" id="PTHR45526">
    <property type="entry name" value="TRANSCRIPTIONAL REGULATORY PROTEIN DPIA"/>
    <property type="match status" value="1"/>
</dbReference>
<name>A0A410G1A5_9FLAO</name>
<dbReference type="RefSeq" id="WP_128249439.1">
    <property type="nucleotide sequence ID" value="NZ_CP034951.1"/>
</dbReference>
<dbReference type="OrthoDB" id="2168082at2"/>
<dbReference type="KEGG" id="aev:EI546_04595"/>
<dbReference type="InterPro" id="IPR001789">
    <property type="entry name" value="Sig_transdc_resp-reg_receiver"/>
</dbReference>
<dbReference type="Gene3D" id="2.40.50.1020">
    <property type="entry name" value="LytTr DNA-binding domain"/>
    <property type="match status" value="1"/>
</dbReference>
<dbReference type="SMART" id="SM00448">
    <property type="entry name" value="REC"/>
    <property type="match status" value="1"/>
</dbReference>
<organism evidence="4 5">
    <name type="scientific">Aequorivita ciconiae</name>
    <dbReference type="NCBI Taxonomy" id="2494375"/>
    <lineage>
        <taxon>Bacteria</taxon>
        <taxon>Pseudomonadati</taxon>
        <taxon>Bacteroidota</taxon>
        <taxon>Flavobacteriia</taxon>
        <taxon>Flavobacteriales</taxon>
        <taxon>Flavobacteriaceae</taxon>
        <taxon>Aequorivita</taxon>
    </lineage>
</organism>
<dbReference type="GO" id="GO:0003677">
    <property type="term" value="F:DNA binding"/>
    <property type="evidence" value="ECO:0007669"/>
    <property type="project" value="InterPro"/>
</dbReference>
<dbReference type="Proteomes" id="UP000285517">
    <property type="component" value="Chromosome"/>
</dbReference>
<gene>
    <name evidence="4" type="ORF">EI546_04595</name>
</gene>
<dbReference type="PROSITE" id="PS50110">
    <property type="entry name" value="RESPONSE_REGULATORY"/>
    <property type="match status" value="1"/>
</dbReference>
<dbReference type="PROSITE" id="PS50930">
    <property type="entry name" value="HTH_LYTTR"/>
    <property type="match status" value="1"/>
</dbReference>
<evidence type="ECO:0000313" key="4">
    <source>
        <dbReference type="EMBL" id="QAA81047.1"/>
    </source>
</evidence>
<keyword evidence="5" id="KW-1185">Reference proteome</keyword>
<feature type="domain" description="Response regulatory" evidence="2">
    <location>
        <begin position="3"/>
        <end position="115"/>
    </location>
</feature>
<dbReference type="GO" id="GO:0000156">
    <property type="term" value="F:phosphorelay response regulator activity"/>
    <property type="evidence" value="ECO:0007669"/>
    <property type="project" value="TreeGrafter"/>
</dbReference>
<feature type="domain" description="HTH LytTR-type" evidence="3">
    <location>
        <begin position="141"/>
        <end position="245"/>
    </location>
</feature>
<evidence type="ECO:0000313" key="5">
    <source>
        <dbReference type="Proteomes" id="UP000285517"/>
    </source>
</evidence>
<dbReference type="Gene3D" id="3.40.50.2300">
    <property type="match status" value="1"/>
</dbReference>